<dbReference type="STRING" id="1448308.A0A2T2P2T1"/>
<dbReference type="Proteomes" id="UP000240883">
    <property type="component" value="Unassembled WGS sequence"/>
</dbReference>
<feature type="region of interest" description="Disordered" evidence="1">
    <location>
        <begin position="1"/>
        <end position="90"/>
    </location>
</feature>
<accession>A0A2T2P2T1</accession>
<dbReference type="OrthoDB" id="9972196at2759"/>
<name>A0A2T2P2T1_CORCC</name>
<feature type="compositionally biased region" description="Basic and acidic residues" evidence="1">
    <location>
        <begin position="1"/>
        <end position="13"/>
    </location>
</feature>
<keyword evidence="3" id="KW-1185">Reference proteome</keyword>
<organism evidence="2 3">
    <name type="scientific">Corynespora cassiicola Philippines</name>
    <dbReference type="NCBI Taxonomy" id="1448308"/>
    <lineage>
        <taxon>Eukaryota</taxon>
        <taxon>Fungi</taxon>
        <taxon>Dikarya</taxon>
        <taxon>Ascomycota</taxon>
        <taxon>Pezizomycotina</taxon>
        <taxon>Dothideomycetes</taxon>
        <taxon>Pleosporomycetidae</taxon>
        <taxon>Pleosporales</taxon>
        <taxon>Corynesporascaceae</taxon>
        <taxon>Corynespora</taxon>
    </lineage>
</organism>
<sequence length="168" mass="19243">MVSPERHTSNVKERMKHPRLKGADIYVGRFGRKPLNEGDSSSNTIERCHPDSSSKRPIMSLHDELSRPDPELKPTENQQPSMGKPDREPVALPSRPCYRCVAYMNSVRIKRVFWTNEHGNWECAKVRDPMDALDNICYGEDSDKGNDLGNMFVTKHEVSMLRRTMGNN</sequence>
<reference evidence="2 3" key="1">
    <citation type="journal article" date="2018" name="Front. Microbiol.">
        <title>Genome-Wide Analysis of Corynespora cassiicola Leaf Fall Disease Putative Effectors.</title>
        <authorList>
            <person name="Lopez D."/>
            <person name="Ribeiro S."/>
            <person name="Label P."/>
            <person name="Fumanal B."/>
            <person name="Venisse J.S."/>
            <person name="Kohler A."/>
            <person name="de Oliveira R.R."/>
            <person name="Labutti K."/>
            <person name="Lipzen A."/>
            <person name="Lail K."/>
            <person name="Bauer D."/>
            <person name="Ohm R.A."/>
            <person name="Barry K.W."/>
            <person name="Spatafora J."/>
            <person name="Grigoriev I.V."/>
            <person name="Martin F.M."/>
            <person name="Pujade-Renaud V."/>
        </authorList>
    </citation>
    <scope>NUCLEOTIDE SEQUENCE [LARGE SCALE GENOMIC DNA]</scope>
    <source>
        <strain evidence="2 3">Philippines</strain>
    </source>
</reference>
<evidence type="ECO:0000313" key="3">
    <source>
        <dbReference type="Proteomes" id="UP000240883"/>
    </source>
</evidence>
<gene>
    <name evidence="2" type="ORF">BS50DRAFT_630099</name>
</gene>
<dbReference type="EMBL" id="KZ678130">
    <property type="protein sequence ID" value="PSN72000.1"/>
    <property type="molecule type" value="Genomic_DNA"/>
</dbReference>
<proteinExistence type="predicted"/>
<dbReference type="AlphaFoldDB" id="A0A2T2P2T1"/>
<protein>
    <submittedName>
        <fullName evidence="2">Uncharacterized protein</fullName>
    </submittedName>
</protein>
<evidence type="ECO:0000256" key="1">
    <source>
        <dbReference type="SAM" id="MobiDB-lite"/>
    </source>
</evidence>
<evidence type="ECO:0000313" key="2">
    <source>
        <dbReference type="EMBL" id="PSN72000.1"/>
    </source>
</evidence>
<feature type="compositionally biased region" description="Basic and acidic residues" evidence="1">
    <location>
        <begin position="61"/>
        <end position="74"/>
    </location>
</feature>